<proteinExistence type="inferred from homology"/>
<dbReference type="InterPro" id="IPR036107">
    <property type="entry name" value="CsrA_sf"/>
</dbReference>
<evidence type="ECO:0000256" key="3">
    <source>
        <dbReference type="ARBA" id="ARBA00022884"/>
    </source>
</evidence>
<evidence type="ECO:0000256" key="1">
    <source>
        <dbReference type="ARBA" id="ARBA00022490"/>
    </source>
</evidence>
<evidence type="ECO:0000256" key="2">
    <source>
        <dbReference type="ARBA" id="ARBA00022845"/>
    </source>
</evidence>
<dbReference type="SUPFAM" id="SSF117130">
    <property type="entry name" value="CsrA-like"/>
    <property type="match status" value="1"/>
</dbReference>
<keyword evidence="2 4" id="KW-0810">Translation regulation</keyword>
<dbReference type="Gene3D" id="2.60.40.4380">
    <property type="entry name" value="Translational regulator CsrA"/>
    <property type="match status" value="1"/>
</dbReference>
<dbReference type="Proteomes" id="UP001321445">
    <property type="component" value="Chromosome"/>
</dbReference>
<sequence length="77" mass="8607">MLVLTRKKDEAIRIGDNIVIKIIATDKNSVRIGIEAPDNVTILREELVRAVSEENLKATQKAPVELLAKLREKLSKS</sequence>
<comment type="similarity">
    <text evidence="4">Belongs to the CsrA/RsmA family.</text>
</comment>
<dbReference type="RefSeq" id="WP_286336325.1">
    <property type="nucleotide sequence ID" value="NZ_AP027370.1"/>
</dbReference>
<dbReference type="PANTHER" id="PTHR34984">
    <property type="entry name" value="CARBON STORAGE REGULATOR"/>
    <property type="match status" value="1"/>
</dbReference>
<gene>
    <name evidence="4 5" type="primary">csrA</name>
    <name evidence="5" type="ORF">HCR_16820</name>
</gene>
<keyword evidence="4" id="KW-1005">Bacterial flagellum biogenesis</keyword>
<comment type="subcellular location">
    <subcellularLocation>
        <location evidence="4">Cytoplasm</location>
    </subcellularLocation>
</comment>
<dbReference type="InterPro" id="IPR003751">
    <property type="entry name" value="CsrA"/>
</dbReference>
<reference evidence="5 6" key="1">
    <citation type="submission" date="2023-03" db="EMBL/GenBank/DDBJ databases">
        <title>Description of Hydrogenimonas sp. ISO32.</title>
        <authorList>
            <person name="Mino S."/>
            <person name="Fukazawa S."/>
            <person name="Sawabe T."/>
        </authorList>
    </citation>
    <scope>NUCLEOTIDE SEQUENCE [LARGE SCALE GENOMIC DNA]</scope>
    <source>
        <strain evidence="5 6">ISO32</strain>
    </source>
</reference>
<dbReference type="EMBL" id="AP027370">
    <property type="protein sequence ID" value="BDY13370.1"/>
    <property type="molecule type" value="Genomic_DNA"/>
</dbReference>
<accession>A0ABM8FP00</accession>
<keyword evidence="6" id="KW-1185">Reference proteome</keyword>
<evidence type="ECO:0000313" key="5">
    <source>
        <dbReference type="EMBL" id="BDY13370.1"/>
    </source>
</evidence>
<comment type="subunit">
    <text evidence="4">Homodimer; the beta-strands of each monomer intercalate to form a hydrophobic core, while the alpha-helices form wings that extend away from the core.</text>
</comment>
<dbReference type="NCBIfam" id="TIGR00202">
    <property type="entry name" value="csrA"/>
    <property type="match status" value="1"/>
</dbReference>
<dbReference type="Pfam" id="PF02599">
    <property type="entry name" value="CsrA"/>
    <property type="match status" value="1"/>
</dbReference>
<protein>
    <recommendedName>
        <fullName evidence="4">Translational regulator CsrA</fullName>
    </recommendedName>
</protein>
<dbReference type="HAMAP" id="MF_00167">
    <property type="entry name" value="CsrA"/>
    <property type="match status" value="1"/>
</dbReference>
<keyword evidence="3 4" id="KW-0694">RNA-binding</keyword>
<evidence type="ECO:0000313" key="6">
    <source>
        <dbReference type="Proteomes" id="UP001321445"/>
    </source>
</evidence>
<keyword evidence="4" id="KW-0678">Repressor</keyword>
<evidence type="ECO:0000256" key="4">
    <source>
        <dbReference type="HAMAP-Rule" id="MF_00167"/>
    </source>
</evidence>
<dbReference type="PANTHER" id="PTHR34984:SF1">
    <property type="entry name" value="CARBON STORAGE REGULATOR"/>
    <property type="match status" value="1"/>
</dbReference>
<name>A0ABM8FP00_9BACT</name>
<comment type="function">
    <text evidence="4">A translational regulator that binds mRNA to regulate translation initiation and/or mRNA stability. Usually binds in the 5'-UTR at or near the Shine-Dalgarno sequence preventing ribosome-binding, thus repressing translation. Its main target seems to be the major flagellin gene, while its function is anatagonized by FliW.</text>
</comment>
<organism evidence="5 6">
    <name type="scientific">Hydrogenimonas cancrithermarum</name>
    <dbReference type="NCBI Taxonomy" id="2993563"/>
    <lineage>
        <taxon>Bacteria</taxon>
        <taxon>Pseudomonadati</taxon>
        <taxon>Campylobacterota</taxon>
        <taxon>Epsilonproteobacteria</taxon>
        <taxon>Campylobacterales</taxon>
        <taxon>Hydrogenimonadaceae</taxon>
        <taxon>Hydrogenimonas</taxon>
    </lineage>
</organism>
<keyword evidence="1 4" id="KW-0963">Cytoplasm</keyword>